<evidence type="ECO:0000256" key="6">
    <source>
        <dbReference type="ARBA" id="ARBA00022989"/>
    </source>
</evidence>
<feature type="transmembrane region" description="Helical" evidence="9">
    <location>
        <begin position="240"/>
        <end position="263"/>
    </location>
</feature>
<evidence type="ECO:0000256" key="5">
    <source>
        <dbReference type="ARBA" id="ARBA00022692"/>
    </source>
</evidence>
<dbReference type="EMBL" id="JAPFFF010000016">
    <property type="protein sequence ID" value="KAK8864950.1"/>
    <property type="molecule type" value="Genomic_DNA"/>
</dbReference>
<evidence type="ECO:0000256" key="1">
    <source>
        <dbReference type="ARBA" id="ARBA00004651"/>
    </source>
</evidence>
<evidence type="ECO:0000313" key="10">
    <source>
        <dbReference type="EMBL" id="KAK8864950.1"/>
    </source>
</evidence>
<dbReference type="InterPro" id="IPR052031">
    <property type="entry name" value="Membrane_Transporter-Flippase"/>
</dbReference>
<feature type="transmembrane region" description="Helical" evidence="9">
    <location>
        <begin position="144"/>
        <end position="163"/>
    </location>
</feature>
<dbReference type="InterPro" id="IPR002528">
    <property type="entry name" value="MATE_fam"/>
</dbReference>
<keyword evidence="5 9" id="KW-0812">Transmembrane</keyword>
<keyword evidence="11" id="KW-1185">Reference proteome</keyword>
<evidence type="ECO:0000313" key="11">
    <source>
        <dbReference type="Proteomes" id="UP001470230"/>
    </source>
</evidence>
<keyword evidence="3" id="KW-0813">Transport</keyword>
<dbReference type="Proteomes" id="UP001470230">
    <property type="component" value="Unassembled WGS sequence"/>
</dbReference>
<organism evidence="10 11">
    <name type="scientific">Tritrichomonas musculus</name>
    <dbReference type="NCBI Taxonomy" id="1915356"/>
    <lineage>
        <taxon>Eukaryota</taxon>
        <taxon>Metamonada</taxon>
        <taxon>Parabasalia</taxon>
        <taxon>Tritrichomonadida</taxon>
        <taxon>Tritrichomonadidae</taxon>
        <taxon>Tritrichomonas</taxon>
    </lineage>
</organism>
<proteinExistence type="inferred from homology"/>
<feature type="transmembrane region" description="Helical" evidence="9">
    <location>
        <begin position="475"/>
        <end position="499"/>
    </location>
</feature>
<feature type="compositionally biased region" description="Basic and acidic residues" evidence="8">
    <location>
        <begin position="536"/>
        <end position="546"/>
    </location>
</feature>
<keyword evidence="4" id="KW-1003">Cell membrane</keyword>
<dbReference type="Pfam" id="PF01554">
    <property type="entry name" value="MatE"/>
    <property type="match status" value="2"/>
</dbReference>
<name>A0ABR2IM38_9EUKA</name>
<gene>
    <name evidence="10" type="ORF">M9Y10_010477</name>
</gene>
<evidence type="ECO:0000256" key="2">
    <source>
        <dbReference type="ARBA" id="ARBA00010199"/>
    </source>
</evidence>
<feature type="region of interest" description="Disordered" evidence="8">
    <location>
        <begin position="1"/>
        <end position="35"/>
    </location>
</feature>
<evidence type="ECO:0000256" key="3">
    <source>
        <dbReference type="ARBA" id="ARBA00022448"/>
    </source>
</evidence>
<feature type="region of interest" description="Disordered" evidence="8">
    <location>
        <begin position="519"/>
        <end position="564"/>
    </location>
</feature>
<keyword evidence="6 9" id="KW-1133">Transmembrane helix</keyword>
<reference evidence="10 11" key="1">
    <citation type="submission" date="2024-04" db="EMBL/GenBank/DDBJ databases">
        <title>Tritrichomonas musculus Genome.</title>
        <authorList>
            <person name="Alves-Ferreira E."/>
            <person name="Grigg M."/>
            <person name="Lorenzi H."/>
            <person name="Galac M."/>
        </authorList>
    </citation>
    <scope>NUCLEOTIDE SEQUENCE [LARGE SCALE GENOMIC DNA]</scope>
    <source>
        <strain evidence="10 11">EAF2021</strain>
    </source>
</reference>
<protein>
    <recommendedName>
        <fullName evidence="12">MatE family protein</fullName>
    </recommendedName>
</protein>
<comment type="subcellular location">
    <subcellularLocation>
        <location evidence="1">Cell membrane</location>
        <topology evidence="1">Multi-pass membrane protein</topology>
    </subcellularLocation>
</comment>
<feature type="transmembrane region" description="Helical" evidence="9">
    <location>
        <begin position="440"/>
        <end position="463"/>
    </location>
</feature>
<keyword evidence="7 9" id="KW-0472">Membrane</keyword>
<feature type="transmembrane region" description="Helical" evidence="9">
    <location>
        <begin position="331"/>
        <end position="357"/>
    </location>
</feature>
<dbReference type="PANTHER" id="PTHR43549:SF2">
    <property type="entry name" value="MULTIDRUG RESISTANCE PROTEIN NORM-RELATED"/>
    <property type="match status" value="1"/>
</dbReference>
<evidence type="ECO:0000256" key="8">
    <source>
        <dbReference type="SAM" id="MobiDB-lite"/>
    </source>
</evidence>
<feature type="transmembrane region" description="Helical" evidence="9">
    <location>
        <begin position="412"/>
        <end position="433"/>
    </location>
</feature>
<dbReference type="CDD" id="cd12082">
    <property type="entry name" value="MATE_like"/>
    <property type="match status" value="1"/>
</dbReference>
<accession>A0ABR2IM38</accession>
<feature type="compositionally biased region" description="Polar residues" evidence="8">
    <location>
        <begin position="10"/>
        <end position="27"/>
    </location>
</feature>
<comment type="similarity">
    <text evidence="2">Belongs to the multi antimicrobial extrusion (MATE) (TC 2.A.66.1) family.</text>
</comment>
<sequence>MESTKEDSQQENSESTNINDSMSANLQESENINEENEKKCCCFKRDDSDEQKRLGSYPALQTLVRQSLGPLCSQIVTSMYLIVDSFWVSHTIGGDGLTATGAVSLLEAINNSFGLYLLSCVSARISYLFGQKRNEECAQVFVDIIRISWIFSVILPIIILNICKPLTKWFGADEHIQEMGFQYLIPVTGLTVFYEMYQICCGLLQSEGLSWIYGICQVCSLLLNMVCLDPLFLIAFKTPIWGASLASIIASFLPMCVLMFLIFKHKFTVKPTLKMFCNKFTPETKSALKLGLSTLVELLSGNLPDIIIQKWLGNTGNAIGMYNEVLSSWNVIIRVYMFVICINNGIAQGLLPSASFAFGAKRLKRLRNLALHSLWIGTSWDLLCEIIIIFNARSVARIWLKDEAFLDLAEKFFKNGLWTMFLAMVKFVSITTLQACKKVVISIIQSIVTLLIPIPLFSTILYLTDKDNPPRLLYAFVLTDLLSFVVCTIVSIITLRFLCKKNPDLEASKVFKGKDVENMDDIDKEPNYYSDDDSMALDRDNSKKMSDSLSINSGTDENESIQEL</sequence>
<feature type="transmembrane region" description="Helical" evidence="9">
    <location>
        <begin position="369"/>
        <end position="392"/>
    </location>
</feature>
<feature type="transmembrane region" description="Helical" evidence="9">
    <location>
        <begin position="211"/>
        <end position="233"/>
    </location>
</feature>
<evidence type="ECO:0008006" key="12">
    <source>
        <dbReference type="Google" id="ProtNLM"/>
    </source>
</evidence>
<evidence type="ECO:0000256" key="7">
    <source>
        <dbReference type="ARBA" id="ARBA00023136"/>
    </source>
</evidence>
<evidence type="ECO:0000256" key="9">
    <source>
        <dbReference type="SAM" id="Phobius"/>
    </source>
</evidence>
<comment type="caution">
    <text evidence="10">The sequence shown here is derived from an EMBL/GenBank/DDBJ whole genome shotgun (WGS) entry which is preliminary data.</text>
</comment>
<dbReference type="PANTHER" id="PTHR43549">
    <property type="entry name" value="MULTIDRUG RESISTANCE PROTEIN YPNP-RELATED"/>
    <property type="match status" value="1"/>
</dbReference>
<evidence type="ECO:0000256" key="4">
    <source>
        <dbReference type="ARBA" id="ARBA00022475"/>
    </source>
</evidence>